<dbReference type="Proteomes" id="UP000252915">
    <property type="component" value="Unassembled WGS sequence"/>
</dbReference>
<feature type="transmembrane region" description="Helical" evidence="1">
    <location>
        <begin position="15"/>
        <end position="37"/>
    </location>
</feature>
<dbReference type="AlphaFoldDB" id="A0A368C553"/>
<evidence type="ECO:0000313" key="2">
    <source>
        <dbReference type="EMBL" id="RCL44708.1"/>
    </source>
</evidence>
<name>A0A368C553_9GAMM</name>
<dbReference type="Pfam" id="PF04612">
    <property type="entry name" value="T2SSM"/>
    <property type="match status" value="1"/>
</dbReference>
<reference evidence="2 3" key="1">
    <citation type="journal article" date="2018" name="Microbiome">
        <title>Fine metagenomic profile of the Mediterranean stratified and mixed water columns revealed by assembly and recruitment.</title>
        <authorList>
            <person name="Haro-Moreno J.M."/>
            <person name="Lopez-Perez M."/>
            <person name="De La Torre J.R."/>
            <person name="Picazo A."/>
            <person name="Camacho A."/>
            <person name="Rodriguez-Valera F."/>
        </authorList>
    </citation>
    <scope>NUCLEOTIDE SEQUENCE [LARGE SCALE GENOMIC DNA]</scope>
    <source>
        <strain evidence="2">MED-G78</strain>
    </source>
</reference>
<evidence type="ECO:0000313" key="3">
    <source>
        <dbReference type="Proteomes" id="UP000252915"/>
    </source>
</evidence>
<comment type="caution">
    <text evidence="2">The sequence shown here is derived from an EMBL/GenBank/DDBJ whole genome shotgun (WGS) entry which is preliminary data.</text>
</comment>
<keyword evidence="1" id="KW-0812">Transmembrane</keyword>
<evidence type="ECO:0000256" key="1">
    <source>
        <dbReference type="SAM" id="Phobius"/>
    </source>
</evidence>
<keyword evidence="1" id="KW-0472">Membrane</keyword>
<dbReference type="GO" id="GO:0015628">
    <property type="term" value="P:protein secretion by the type II secretion system"/>
    <property type="evidence" value="ECO:0007669"/>
    <property type="project" value="InterPro"/>
</dbReference>
<organism evidence="2 3">
    <name type="scientific">SAR86 cluster bacterium</name>
    <dbReference type="NCBI Taxonomy" id="2030880"/>
    <lineage>
        <taxon>Bacteria</taxon>
        <taxon>Pseudomonadati</taxon>
        <taxon>Pseudomonadota</taxon>
        <taxon>Gammaproteobacteria</taxon>
        <taxon>SAR86 cluster</taxon>
    </lineage>
</organism>
<dbReference type="GO" id="GO:0015627">
    <property type="term" value="C:type II protein secretion system complex"/>
    <property type="evidence" value="ECO:0007669"/>
    <property type="project" value="InterPro"/>
</dbReference>
<proteinExistence type="predicted"/>
<sequence length="151" mass="17174">MKEFYNNLQAREKTLLQVLISIIFIGIIVSLTSSLYSNLQDSSQRLKSSKADYEYVSKQAEILSLNLAQQGFLANAEATYTKLDSMSENYGLINFVRTSENGELKIVYILNDLEKSLMFIEDSIKLIGITPESINVSRLNEIKRFTIIFSI</sequence>
<gene>
    <name evidence="2" type="ORF">DBW92_02505</name>
</gene>
<dbReference type="InterPro" id="IPR007690">
    <property type="entry name" value="T2SS_GspM"/>
</dbReference>
<dbReference type="EMBL" id="QOPI01000010">
    <property type="protein sequence ID" value="RCL44708.1"/>
    <property type="molecule type" value="Genomic_DNA"/>
</dbReference>
<keyword evidence="1" id="KW-1133">Transmembrane helix</keyword>
<accession>A0A368C553</accession>
<evidence type="ECO:0008006" key="4">
    <source>
        <dbReference type="Google" id="ProtNLM"/>
    </source>
</evidence>
<protein>
    <recommendedName>
        <fullName evidence="4">Type II secretion system protein M</fullName>
    </recommendedName>
</protein>